<dbReference type="GO" id="GO:0009536">
    <property type="term" value="C:plastid"/>
    <property type="evidence" value="ECO:0007669"/>
    <property type="project" value="UniProtKB-SubCell"/>
</dbReference>
<dbReference type="EMBL" id="KY651214">
    <property type="protein sequence ID" value="ARV87601.1"/>
    <property type="molecule type" value="Genomic_DNA"/>
</dbReference>
<dbReference type="GeneID" id="33352065"/>
<keyword evidence="5 8" id="KW-0689">Ribosomal protein</keyword>
<dbReference type="PANTHER" id="PTHR13479">
    <property type="entry name" value="30S RIBOSOMAL PROTEIN S18"/>
    <property type="match status" value="1"/>
</dbReference>
<comment type="similarity">
    <text evidence="2 8">Belongs to the bacterial ribosomal protein bS18 family.</text>
</comment>
<sequence>MDKAKQPFRNEAKRPFRNEAKRPFRNKAKRSFRTSLPPIQSGDKIDYSNVRLISRFLSRQGKILPRKVTKLTLKKQRFINSAIKQARILSSLPFLNKTEKPFKKPGSFARPRGYRPRTNGYRRKEFQLKKRVETK</sequence>
<organism evidence="10">
    <name type="scientific">Drosera erythrorhiza</name>
    <dbReference type="NCBI Taxonomy" id="2005751"/>
    <lineage>
        <taxon>Eukaryota</taxon>
        <taxon>Viridiplantae</taxon>
        <taxon>Streptophyta</taxon>
        <taxon>Embryophyta</taxon>
        <taxon>Tracheophyta</taxon>
        <taxon>Spermatophyta</taxon>
        <taxon>Magnoliopsida</taxon>
        <taxon>eudicotyledons</taxon>
        <taxon>Gunneridae</taxon>
        <taxon>Pentapetalae</taxon>
        <taxon>Caryophyllales</taxon>
        <taxon>Droseraceae</taxon>
        <taxon>Drosera</taxon>
    </lineage>
</organism>
<feature type="region of interest" description="Disordered" evidence="9">
    <location>
        <begin position="1"/>
        <end position="38"/>
    </location>
</feature>
<protein>
    <recommendedName>
        <fullName evidence="7">Small ribosomal subunit protein bS18c</fullName>
    </recommendedName>
</protein>
<name>A0A1Z1GBF4_9CARY</name>
<feature type="region of interest" description="Disordered" evidence="9">
    <location>
        <begin position="100"/>
        <end position="135"/>
    </location>
</feature>
<dbReference type="RefSeq" id="YP_009390909.1">
    <property type="nucleotide sequence ID" value="NC_035241.1"/>
</dbReference>
<dbReference type="InterPro" id="IPR001648">
    <property type="entry name" value="Ribosomal_bS18"/>
</dbReference>
<dbReference type="InterPro" id="IPR036870">
    <property type="entry name" value="Ribosomal_bS18_sf"/>
</dbReference>
<dbReference type="GO" id="GO:0006412">
    <property type="term" value="P:translation"/>
    <property type="evidence" value="ECO:0007669"/>
    <property type="project" value="InterPro"/>
</dbReference>
<evidence type="ECO:0000256" key="6">
    <source>
        <dbReference type="ARBA" id="ARBA00023274"/>
    </source>
</evidence>
<evidence type="ECO:0000256" key="2">
    <source>
        <dbReference type="ARBA" id="ARBA00005589"/>
    </source>
</evidence>
<dbReference type="PRINTS" id="PR00974">
    <property type="entry name" value="RIBOSOMALS18"/>
</dbReference>
<dbReference type="FunFam" id="4.10.640.10:FF:000002">
    <property type="entry name" value="30S ribosomal protein S18, chloroplastic"/>
    <property type="match status" value="1"/>
</dbReference>
<dbReference type="EMBL" id="KY651214">
    <property type="protein sequence ID" value="ARV87597.1"/>
    <property type="molecule type" value="Genomic_DNA"/>
</dbReference>
<evidence type="ECO:0000256" key="1">
    <source>
        <dbReference type="ARBA" id="ARBA00004474"/>
    </source>
</evidence>
<keyword evidence="4" id="KW-0694">RNA-binding</keyword>
<dbReference type="GO" id="GO:0070181">
    <property type="term" value="F:small ribosomal subunit rRNA binding"/>
    <property type="evidence" value="ECO:0007669"/>
    <property type="project" value="TreeGrafter"/>
</dbReference>
<dbReference type="AlphaFoldDB" id="A0A1Z1GBF4"/>
<comment type="subcellular location">
    <subcellularLocation>
        <location evidence="1">Plastid</location>
    </subcellularLocation>
</comment>
<keyword evidence="10" id="KW-0934">Plastid</keyword>
<gene>
    <name evidence="10" type="primary">rps18</name>
</gene>
<dbReference type="HAMAP" id="MF_00270">
    <property type="entry name" value="Ribosomal_bS18"/>
    <property type="match status" value="1"/>
</dbReference>
<dbReference type="SUPFAM" id="SSF46911">
    <property type="entry name" value="Ribosomal protein S18"/>
    <property type="match status" value="1"/>
</dbReference>
<dbReference type="PANTHER" id="PTHR13479:SF40">
    <property type="entry name" value="SMALL RIBOSOMAL SUBUNIT PROTEIN BS18M"/>
    <property type="match status" value="1"/>
</dbReference>
<feature type="compositionally biased region" description="Basic and acidic residues" evidence="9">
    <location>
        <begin position="1"/>
        <end position="22"/>
    </location>
</feature>
<geneLocation type="plastid" evidence="10"/>
<evidence type="ECO:0000256" key="8">
    <source>
        <dbReference type="RuleBase" id="RU003910"/>
    </source>
</evidence>
<evidence type="ECO:0000256" key="5">
    <source>
        <dbReference type="ARBA" id="ARBA00022980"/>
    </source>
</evidence>
<reference evidence="10" key="1">
    <citation type="submission" date="2017-02" db="EMBL/GenBank/DDBJ databases">
        <title>Plastome-wide rearrangements and gene losses in carnivorous Droseraceae.</title>
        <authorList>
            <person name="Nevill P.G."/>
            <person name="Howell K.A."/>
            <person name="Cross A.T."/>
            <person name="Williams A.V."/>
            <person name="Zhong X."/>
            <person name="Tonti-Filippini J."/>
            <person name="Boykin L.M."/>
            <person name="Dixon K.W."/>
            <person name="Small I.D."/>
        </authorList>
    </citation>
    <scope>NUCLEOTIDE SEQUENCE</scope>
</reference>
<evidence type="ECO:0000256" key="3">
    <source>
        <dbReference type="ARBA" id="ARBA00022730"/>
    </source>
</evidence>
<dbReference type="GeneID" id="33352037"/>
<evidence type="ECO:0000256" key="4">
    <source>
        <dbReference type="ARBA" id="ARBA00022884"/>
    </source>
</evidence>
<dbReference type="NCBIfam" id="TIGR00165">
    <property type="entry name" value="S18"/>
    <property type="match status" value="1"/>
</dbReference>
<dbReference type="Pfam" id="PF01084">
    <property type="entry name" value="Ribosomal_S18"/>
    <property type="match status" value="1"/>
</dbReference>
<evidence type="ECO:0000256" key="7">
    <source>
        <dbReference type="ARBA" id="ARBA00035266"/>
    </source>
</evidence>
<feature type="compositionally biased region" description="Basic residues" evidence="9">
    <location>
        <begin position="23"/>
        <end position="32"/>
    </location>
</feature>
<evidence type="ECO:0000256" key="9">
    <source>
        <dbReference type="SAM" id="MobiDB-lite"/>
    </source>
</evidence>
<dbReference type="GO" id="GO:0003735">
    <property type="term" value="F:structural constituent of ribosome"/>
    <property type="evidence" value="ECO:0007669"/>
    <property type="project" value="InterPro"/>
</dbReference>
<accession>A0A1Z1GBF4</accession>
<dbReference type="RefSeq" id="YP_009390953.1">
    <property type="nucleotide sequence ID" value="NC_035241.1"/>
</dbReference>
<dbReference type="Gene3D" id="4.10.640.10">
    <property type="entry name" value="Ribosomal protein S18"/>
    <property type="match status" value="1"/>
</dbReference>
<keyword evidence="6 8" id="KW-0687">Ribonucleoprotein</keyword>
<proteinExistence type="inferred from homology"/>
<dbReference type="GO" id="GO:0005763">
    <property type="term" value="C:mitochondrial small ribosomal subunit"/>
    <property type="evidence" value="ECO:0007669"/>
    <property type="project" value="TreeGrafter"/>
</dbReference>
<evidence type="ECO:0000313" key="10">
    <source>
        <dbReference type="EMBL" id="ARV87597.1"/>
    </source>
</evidence>
<feature type="compositionally biased region" description="Basic and acidic residues" evidence="9">
    <location>
        <begin position="122"/>
        <end position="135"/>
    </location>
</feature>
<keyword evidence="3" id="KW-0699">rRNA-binding</keyword>